<accession>A0ACB7YJE6</accession>
<gene>
    <name evidence="1" type="ORF">Vadar_005720</name>
</gene>
<keyword evidence="2" id="KW-1185">Reference proteome</keyword>
<evidence type="ECO:0000313" key="1">
    <source>
        <dbReference type="EMBL" id="KAH7853706.1"/>
    </source>
</evidence>
<organism evidence="1 2">
    <name type="scientific">Vaccinium darrowii</name>
    <dbReference type="NCBI Taxonomy" id="229202"/>
    <lineage>
        <taxon>Eukaryota</taxon>
        <taxon>Viridiplantae</taxon>
        <taxon>Streptophyta</taxon>
        <taxon>Embryophyta</taxon>
        <taxon>Tracheophyta</taxon>
        <taxon>Spermatophyta</taxon>
        <taxon>Magnoliopsida</taxon>
        <taxon>eudicotyledons</taxon>
        <taxon>Gunneridae</taxon>
        <taxon>Pentapetalae</taxon>
        <taxon>asterids</taxon>
        <taxon>Ericales</taxon>
        <taxon>Ericaceae</taxon>
        <taxon>Vaccinioideae</taxon>
        <taxon>Vaccinieae</taxon>
        <taxon>Vaccinium</taxon>
    </lineage>
</organism>
<dbReference type="EMBL" id="CM037161">
    <property type="protein sequence ID" value="KAH7853706.1"/>
    <property type="molecule type" value="Genomic_DNA"/>
</dbReference>
<comment type="caution">
    <text evidence="1">The sequence shown here is derived from an EMBL/GenBank/DDBJ whole genome shotgun (WGS) entry which is preliminary data.</text>
</comment>
<dbReference type="Proteomes" id="UP000828048">
    <property type="component" value="Chromosome 11"/>
</dbReference>
<name>A0ACB7YJE6_9ERIC</name>
<proteinExistence type="predicted"/>
<reference evidence="1 2" key="1">
    <citation type="journal article" date="2021" name="Hortic Res">
        <title>High-quality reference genome and annotation aids understanding of berry development for evergreen blueberry (Vaccinium darrowii).</title>
        <authorList>
            <person name="Yu J."/>
            <person name="Hulse-Kemp A.M."/>
            <person name="Babiker E."/>
            <person name="Staton M."/>
        </authorList>
    </citation>
    <scope>NUCLEOTIDE SEQUENCE [LARGE SCALE GENOMIC DNA]</scope>
    <source>
        <strain evidence="2">cv. NJ 8807/NJ 8810</strain>
        <tissue evidence="1">Young leaf</tissue>
    </source>
</reference>
<protein>
    <submittedName>
        <fullName evidence="1">Uncharacterized protein</fullName>
    </submittedName>
</protein>
<sequence>MSNVYYVLLHSGGKIVEDQHGVSYSNSGPPKIVKIRRGMSYQQIRKHMLNAIGKGGHHGTVSITYRFSTNRYPHTNYFYTAVPIIDDESVGLIFDVLQSTPGYTAEFYLEENDAVVDWSYNPMGNTCIGSTSQVQDNADREPYDYGSGTPIYHCEQGFSVDEGMMRQPYSPSRYEDEVGVTGNVNMPLRTGTLDQNMETTNAVQALVENERQLEEVHRLSIVNRDETDDEEEEAHHSLMYEGDDENEDETRPHFQPPSQMFTENTWVFHEDSSPQMPHNNDGWDETEDMQKGLIFSSKQEVIRAVKNFSLRNNYVAEVIESTPKIYAVRCKNGCEWRVRAIKRATHGFFEVTQYKGPHTCLAVSLTQDHPMLDSNLIEHYVRTLVQADPSIKILLLQTRIREKFEGYYPSYAKTWDAKQKAIAKVFGDWDKSFQTLPLWCSAMVDANPGLLSDRHAGLLAAIRNEDLIWQPPYGYHRYCMRHIGANFQKNYRSAKLRDLVKAAASEHQVRKMNIQLERIKELNEEAFKDLEKIPLEVWTAAYDGGRRFGATTTNLSECYNNVLKGARHLPVTSLVQHTFYKCVTYFADRAGQARAKKNAGDQFSKHAMKMFNAWALKCRRHTVTLFDREEGTFEVRTPVNPQYQYKGNHLHSVNLSQRTCTCNKLQNMKIPCSHVQAACRYGGIDPYQFIDTHYTVDKLLATYTALNFHPVLDVPYWRNPGGPALYPNMDRRRGRGRPKTSRMRNEMDWIEIQPKQSCGLCGKEGHNKRRCPSRGGESSSYQQEN</sequence>
<evidence type="ECO:0000313" key="2">
    <source>
        <dbReference type="Proteomes" id="UP000828048"/>
    </source>
</evidence>